<sequence length="61" mass="6731">MTPSLATYIALPGTTAEAMEHWHDVFGGDLHILRYGTMDLQGMPFEPDPQAVDHPSRRHGG</sequence>
<dbReference type="RefSeq" id="WP_206051964.1">
    <property type="nucleotide sequence ID" value="NZ_FXAC01000011.1"/>
</dbReference>
<proteinExistence type="predicted"/>
<accession>A0A1X7DEY0</accession>
<keyword evidence="2" id="KW-1185">Reference proteome</keyword>
<evidence type="ECO:0000313" key="2">
    <source>
        <dbReference type="Proteomes" id="UP000192929"/>
    </source>
</evidence>
<reference evidence="2" key="1">
    <citation type="submission" date="2017-04" db="EMBL/GenBank/DDBJ databases">
        <authorList>
            <person name="Varghese N."/>
            <person name="Submissions S."/>
        </authorList>
    </citation>
    <scope>NUCLEOTIDE SEQUENCE [LARGE SCALE GENOMIC DNA]</scope>
    <source>
        <strain evidence="2">NIO-1021</strain>
    </source>
</reference>
<dbReference type="Proteomes" id="UP000192929">
    <property type="component" value="Unassembled WGS sequence"/>
</dbReference>
<organism evidence="1 2">
    <name type="scientific">Kocuria marina subsp. indica</name>
    <dbReference type="NCBI Taxonomy" id="1049583"/>
    <lineage>
        <taxon>Bacteria</taxon>
        <taxon>Bacillati</taxon>
        <taxon>Actinomycetota</taxon>
        <taxon>Actinomycetes</taxon>
        <taxon>Micrococcales</taxon>
        <taxon>Micrococcaceae</taxon>
        <taxon>Kocuria</taxon>
    </lineage>
</organism>
<evidence type="ECO:0000313" key="1">
    <source>
        <dbReference type="EMBL" id="SMF14243.1"/>
    </source>
</evidence>
<protein>
    <recommendedName>
        <fullName evidence="3">VOC family protein</fullName>
    </recommendedName>
</protein>
<name>A0A1X7DEY0_9MICC</name>
<dbReference type="EMBL" id="FXAC01000011">
    <property type="protein sequence ID" value="SMF14243.1"/>
    <property type="molecule type" value="Genomic_DNA"/>
</dbReference>
<evidence type="ECO:0008006" key="3">
    <source>
        <dbReference type="Google" id="ProtNLM"/>
    </source>
</evidence>
<gene>
    <name evidence="1" type="ORF">SAMN06296028_11134</name>
</gene>
<dbReference type="AlphaFoldDB" id="A0A1X7DEY0"/>